<evidence type="ECO:0000313" key="2">
    <source>
        <dbReference type="EMBL" id="WVZ56208.1"/>
    </source>
</evidence>
<evidence type="ECO:0000313" key="3">
    <source>
        <dbReference type="Proteomes" id="UP001341281"/>
    </source>
</evidence>
<dbReference type="PANTHER" id="PTHR33116:SF78">
    <property type="entry name" value="OS12G0587133 PROTEIN"/>
    <property type="match status" value="1"/>
</dbReference>
<dbReference type="Pfam" id="PF00078">
    <property type="entry name" value="RVT_1"/>
    <property type="match status" value="1"/>
</dbReference>
<gene>
    <name evidence="2" type="ORF">U9M48_006776</name>
</gene>
<dbReference type="EMBL" id="CP144746">
    <property type="protein sequence ID" value="WVZ56208.1"/>
    <property type="molecule type" value="Genomic_DNA"/>
</dbReference>
<dbReference type="CDD" id="cd01650">
    <property type="entry name" value="RT_nLTR_like"/>
    <property type="match status" value="1"/>
</dbReference>
<dbReference type="InterPro" id="IPR026960">
    <property type="entry name" value="RVT-Znf"/>
</dbReference>
<reference evidence="2 3" key="1">
    <citation type="submission" date="2024-02" db="EMBL/GenBank/DDBJ databases">
        <title>High-quality chromosome-scale genome assembly of Pensacola bahiagrass (Paspalum notatum Flugge var. saurae).</title>
        <authorList>
            <person name="Vega J.M."/>
            <person name="Podio M."/>
            <person name="Orjuela J."/>
            <person name="Siena L.A."/>
            <person name="Pessino S.C."/>
            <person name="Combes M.C."/>
            <person name="Mariac C."/>
            <person name="Albertini E."/>
            <person name="Pupilli F."/>
            <person name="Ortiz J.P.A."/>
            <person name="Leblanc O."/>
        </authorList>
    </citation>
    <scope>NUCLEOTIDE SEQUENCE [LARGE SCALE GENOMIC DNA]</scope>
    <source>
        <strain evidence="2">R1</strain>
        <tissue evidence="2">Leaf</tissue>
    </source>
</reference>
<dbReference type="AlphaFoldDB" id="A0AAQ3SMC6"/>
<organism evidence="2 3">
    <name type="scientific">Paspalum notatum var. saurae</name>
    <dbReference type="NCBI Taxonomy" id="547442"/>
    <lineage>
        <taxon>Eukaryota</taxon>
        <taxon>Viridiplantae</taxon>
        <taxon>Streptophyta</taxon>
        <taxon>Embryophyta</taxon>
        <taxon>Tracheophyta</taxon>
        <taxon>Spermatophyta</taxon>
        <taxon>Magnoliopsida</taxon>
        <taxon>Liliopsida</taxon>
        <taxon>Poales</taxon>
        <taxon>Poaceae</taxon>
        <taxon>PACMAD clade</taxon>
        <taxon>Panicoideae</taxon>
        <taxon>Andropogonodae</taxon>
        <taxon>Paspaleae</taxon>
        <taxon>Paspalinae</taxon>
        <taxon>Paspalum</taxon>
    </lineage>
</organism>
<dbReference type="InterPro" id="IPR000477">
    <property type="entry name" value="RT_dom"/>
</dbReference>
<dbReference type="Proteomes" id="UP001341281">
    <property type="component" value="Chromosome 02"/>
</dbReference>
<sequence length="978" mass="112466">MTKIDHLFCTREWEQLHPECYLQALSSSASDHCPFLLTCRPLFKRFKGFRFEAFWLEVDGFLEVVQNSWLASVSSTNPTRILHIKLARLGKALKRWNKGIICSLRSASHAAQEVILRLDKAQEDRQLTDSSMELWKIAKSRVLGLAALRRVKIRQRARITWLKVGDANSKLFHLRASGRRRKNFIPLLLHNGRQITDHDDKAAALHSHFTSIMGTVPERNIAINWDLLDIQQHDLQDLERPLEEQEIYRAVLDSPLDKAPGPDGYIGLFYKHCWHIVKQDLLNALEEMFNLRGRHWNLLNSANVALLPKKTNCVAAQDYRPISLVHSVAKILSKVLASRLSPHLEELVSHSQSAFIKGRSIHDNFQYIKGAVRHFHQCKTPMLFLKLDIAKAFDSVRWDYLLKIMQRLGFGQRWRDLISILWSTTTSRIILNGTTGRPICHRRGLRQGDPLSPLLFILAMDPIQRILDKATAQGLLSPIGGDPIKLRTSLYADDTALFVRPTTSDLQNLHQILSHFGEATGLRTNIDKSELYTISCDNVDTTEVLGQFQGQLCSFPCKYLGLPLQLGRTRRADEQILIDKVGARLPGWKGRLLSKAGRLQLVQTVLSAITTYHMTVFPLSKWAIKKIDKLRRNFLWKGSEEARGGHCLVNWLRVCRSKKLGGLGIRDLQCFNRALRLRWIWLRWKDQDKPWNGLDTAASATEMELFRACTQITVGNGQRTNFWHDRWLQGSAPKDIAPLCYRLAYRKNLKVAKAVEQNRWMRGMQRMISVQEIRQFVSLWSRLSSLQLSTLEDDITWKFTADQKYTAKSAYDIQFIGSYPDLNWTKIWKSSTEPKCRFFTWLLLQRKIWTADTIIRRGGQTDPQCPLCNARPETPAHLIANCRFSRTVWSQLALSYNLTNISQTANHARIKDWWAAASGDENRTQIAIYAAWNIWKERCRRKYDNKVLTAAQVANLAKQDISLFNLVKRSTALTSVIT</sequence>
<accession>A0AAQ3SMC6</accession>
<dbReference type="Pfam" id="PF13966">
    <property type="entry name" value="zf-RVT"/>
    <property type="match status" value="1"/>
</dbReference>
<keyword evidence="3" id="KW-1185">Reference proteome</keyword>
<feature type="domain" description="Reverse transcriptase" evidence="1">
    <location>
        <begin position="288"/>
        <end position="564"/>
    </location>
</feature>
<dbReference type="SUPFAM" id="SSF56672">
    <property type="entry name" value="DNA/RNA polymerases"/>
    <property type="match status" value="1"/>
</dbReference>
<proteinExistence type="predicted"/>
<dbReference type="PANTHER" id="PTHR33116">
    <property type="entry name" value="REVERSE TRANSCRIPTASE ZINC-BINDING DOMAIN-CONTAINING PROTEIN-RELATED-RELATED"/>
    <property type="match status" value="1"/>
</dbReference>
<evidence type="ECO:0000259" key="1">
    <source>
        <dbReference type="PROSITE" id="PS50878"/>
    </source>
</evidence>
<name>A0AAQ3SMC6_PASNO</name>
<protein>
    <recommendedName>
        <fullName evidence="1">Reverse transcriptase domain-containing protein</fullName>
    </recommendedName>
</protein>
<dbReference type="InterPro" id="IPR043502">
    <property type="entry name" value="DNA/RNA_pol_sf"/>
</dbReference>
<dbReference type="PROSITE" id="PS50878">
    <property type="entry name" value="RT_POL"/>
    <property type="match status" value="1"/>
</dbReference>